<comment type="caution">
    <text evidence="1">The sequence shown here is derived from an EMBL/GenBank/DDBJ whole genome shotgun (WGS) entry which is preliminary data.</text>
</comment>
<dbReference type="InterPro" id="IPR009003">
    <property type="entry name" value="Peptidase_S1_PA"/>
</dbReference>
<evidence type="ECO:0000313" key="1">
    <source>
        <dbReference type="EMBL" id="MPM73357.1"/>
    </source>
</evidence>
<dbReference type="AlphaFoldDB" id="A0A645C7W8"/>
<dbReference type="EMBL" id="VSSQ01025309">
    <property type="protein sequence ID" value="MPM73357.1"/>
    <property type="molecule type" value="Genomic_DNA"/>
</dbReference>
<protein>
    <submittedName>
        <fullName evidence="1">Uncharacterized protein</fullName>
    </submittedName>
</protein>
<sequence length="185" mass="20820">MAFANPMFEKVKDLTKKDVFFKAINEGFVYNESQLKELRALEEVVMVGYPIGLWDKNNNLPIFRTGSTASHPAYDFNEKGIGLVDMACFPGSSGSPIYIMNEISYIDKKGTIHMGSSRLIFLGILYSGASLDAKGEILVESIPTQQTIFSKTKLMTNLGYYIKAHELSEFRETIKQKLNSVIRKE</sequence>
<organism evidence="1">
    <name type="scientific">bioreactor metagenome</name>
    <dbReference type="NCBI Taxonomy" id="1076179"/>
    <lineage>
        <taxon>unclassified sequences</taxon>
        <taxon>metagenomes</taxon>
        <taxon>ecological metagenomes</taxon>
    </lineage>
</organism>
<proteinExistence type="predicted"/>
<name>A0A645C7W8_9ZZZZ</name>
<reference evidence="1" key="1">
    <citation type="submission" date="2019-08" db="EMBL/GenBank/DDBJ databases">
        <authorList>
            <person name="Kucharzyk K."/>
            <person name="Murdoch R.W."/>
            <person name="Higgins S."/>
            <person name="Loffler F."/>
        </authorList>
    </citation>
    <scope>NUCLEOTIDE SEQUENCE</scope>
</reference>
<gene>
    <name evidence="1" type="ORF">SDC9_120337</name>
</gene>
<accession>A0A645C7W8</accession>
<dbReference type="SUPFAM" id="SSF50494">
    <property type="entry name" value="Trypsin-like serine proteases"/>
    <property type="match status" value="1"/>
</dbReference>